<dbReference type="Pfam" id="PF13673">
    <property type="entry name" value="Acetyltransf_10"/>
    <property type="match status" value="1"/>
</dbReference>
<organism evidence="2 3">
    <name type="scientific">Cyphellophora europaea (strain CBS 101466)</name>
    <name type="common">Phialophora europaea</name>
    <dbReference type="NCBI Taxonomy" id="1220924"/>
    <lineage>
        <taxon>Eukaryota</taxon>
        <taxon>Fungi</taxon>
        <taxon>Dikarya</taxon>
        <taxon>Ascomycota</taxon>
        <taxon>Pezizomycotina</taxon>
        <taxon>Eurotiomycetes</taxon>
        <taxon>Chaetothyriomycetidae</taxon>
        <taxon>Chaetothyriales</taxon>
        <taxon>Cyphellophoraceae</taxon>
        <taxon>Cyphellophora</taxon>
    </lineage>
</organism>
<dbReference type="InterPro" id="IPR052523">
    <property type="entry name" value="Trichothecene_AcTrans"/>
</dbReference>
<dbReference type="InterPro" id="IPR016181">
    <property type="entry name" value="Acyl_CoA_acyltransferase"/>
</dbReference>
<dbReference type="PANTHER" id="PTHR42791:SF16">
    <property type="entry name" value="N-ACETYLTRANSFERASE DOMAIN-CONTAINING PROTEIN"/>
    <property type="match status" value="1"/>
</dbReference>
<name>W2S743_CYPE1</name>
<dbReference type="Proteomes" id="UP000030752">
    <property type="component" value="Unassembled WGS sequence"/>
</dbReference>
<keyword evidence="3" id="KW-1185">Reference proteome</keyword>
<dbReference type="InParanoid" id="W2S743"/>
<dbReference type="SUPFAM" id="SSF55729">
    <property type="entry name" value="Acyl-CoA N-acyltransferases (Nat)"/>
    <property type="match status" value="1"/>
</dbReference>
<evidence type="ECO:0000259" key="1">
    <source>
        <dbReference type="PROSITE" id="PS51186"/>
    </source>
</evidence>
<gene>
    <name evidence="2" type="ORF">HMPREF1541_10167</name>
</gene>
<dbReference type="VEuPathDB" id="FungiDB:HMPREF1541_10167"/>
<sequence length="231" mass="26033">MAANQVRSGTLADIPQMADVFAAGFIDDDVFGRFMHPKRREYPHDWLRHWNKDLRNHLLSPAVQCYVRVSPDGIVKGCVMMARIGQGGDDKVASESLSHRLLRQIYVAQDYLESFVWSDRSADHEAMAIFDKNWDDIKHHFSGPRAECWLIELLCIHPDSQKAGFGREIIQTAIDLCKTENPPIPLCVIASDAGDAFYEKLGFREAGRADVGDLSGVKGGSLKFYEEHLKQ</sequence>
<dbReference type="GO" id="GO:0016747">
    <property type="term" value="F:acyltransferase activity, transferring groups other than amino-acyl groups"/>
    <property type="evidence" value="ECO:0007669"/>
    <property type="project" value="InterPro"/>
</dbReference>
<dbReference type="HOGENOM" id="CLU_060131_3_1_1"/>
<dbReference type="InterPro" id="IPR000182">
    <property type="entry name" value="GNAT_dom"/>
</dbReference>
<protein>
    <recommendedName>
        <fullName evidence="1">N-acetyltransferase domain-containing protein</fullName>
    </recommendedName>
</protein>
<dbReference type="AlphaFoldDB" id="W2S743"/>
<dbReference type="EMBL" id="KB822714">
    <property type="protein sequence ID" value="ETN44497.1"/>
    <property type="molecule type" value="Genomic_DNA"/>
</dbReference>
<evidence type="ECO:0000313" key="2">
    <source>
        <dbReference type="EMBL" id="ETN44497.1"/>
    </source>
</evidence>
<dbReference type="CDD" id="cd04301">
    <property type="entry name" value="NAT_SF"/>
    <property type="match status" value="1"/>
</dbReference>
<feature type="domain" description="N-acetyltransferase" evidence="1">
    <location>
        <begin position="80"/>
        <end position="231"/>
    </location>
</feature>
<dbReference type="PROSITE" id="PS51186">
    <property type="entry name" value="GNAT"/>
    <property type="match status" value="1"/>
</dbReference>
<dbReference type="GeneID" id="19977506"/>
<proteinExistence type="predicted"/>
<dbReference type="Gene3D" id="3.40.630.30">
    <property type="match status" value="1"/>
</dbReference>
<dbReference type="OrthoDB" id="2744543at2759"/>
<dbReference type="PANTHER" id="PTHR42791">
    <property type="entry name" value="GNAT FAMILY ACETYLTRANSFERASE"/>
    <property type="match status" value="1"/>
</dbReference>
<dbReference type="STRING" id="1220924.W2S743"/>
<accession>W2S743</accession>
<dbReference type="RefSeq" id="XP_008713060.1">
    <property type="nucleotide sequence ID" value="XM_008714838.1"/>
</dbReference>
<reference evidence="2 3" key="1">
    <citation type="submission" date="2013-03" db="EMBL/GenBank/DDBJ databases">
        <title>The Genome Sequence of Phialophora europaea CBS 101466.</title>
        <authorList>
            <consortium name="The Broad Institute Genomics Platform"/>
            <person name="Cuomo C."/>
            <person name="de Hoog S."/>
            <person name="Gorbushina A."/>
            <person name="Walker B."/>
            <person name="Young S.K."/>
            <person name="Zeng Q."/>
            <person name="Gargeya S."/>
            <person name="Fitzgerald M."/>
            <person name="Haas B."/>
            <person name="Abouelleil A."/>
            <person name="Allen A.W."/>
            <person name="Alvarado L."/>
            <person name="Arachchi H.M."/>
            <person name="Berlin A.M."/>
            <person name="Chapman S.B."/>
            <person name="Gainer-Dewar J."/>
            <person name="Goldberg J."/>
            <person name="Griggs A."/>
            <person name="Gujja S."/>
            <person name="Hansen M."/>
            <person name="Howarth C."/>
            <person name="Imamovic A."/>
            <person name="Ireland A."/>
            <person name="Larimer J."/>
            <person name="McCowan C."/>
            <person name="Murphy C."/>
            <person name="Pearson M."/>
            <person name="Poon T.W."/>
            <person name="Priest M."/>
            <person name="Roberts A."/>
            <person name="Saif S."/>
            <person name="Shea T."/>
            <person name="Sisk P."/>
            <person name="Sykes S."/>
            <person name="Wortman J."/>
            <person name="Nusbaum C."/>
            <person name="Birren B."/>
        </authorList>
    </citation>
    <scope>NUCLEOTIDE SEQUENCE [LARGE SCALE GENOMIC DNA]</scope>
    <source>
        <strain evidence="2 3">CBS 101466</strain>
    </source>
</reference>
<dbReference type="eggNOG" id="ENOG502SQMB">
    <property type="taxonomic scope" value="Eukaryota"/>
</dbReference>
<evidence type="ECO:0000313" key="3">
    <source>
        <dbReference type="Proteomes" id="UP000030752"/>
    </source>
</evidence>